<keyword evidence="2" id="KW-1185">Reference proteome</keyword>
<reference evidence="1" key="1">
    <citation type="submission" date="2021-05" db="EMBL/GenBank/DDBJ databases">
        <authorList>
            <person name="Pan Q."/>
            <person name="Jouanno E."/>
            <person name="Zahm M."/>
            <person name="Klopp C."/>
            <person name="Cabau C."/>
            <person name="Louis A."/>
            <person name="Berthelot C."/>
            <person name="Parey E."/>
            <person name="Roest Crollius H."/>
            <person name="Montfort J."/>
            <person name="Robinson-Rechavi M."/>
            <person name="Bouchez O."/>
            <person name="Lampietro C."/>
            <person name="Lopez Roques C."/>
            <person name="Donnadieu C."/>
            <person name="Postlethwait J."/>
            <person name="Bobe J."/>
            <person name="Dillon D."/>
            <person name="Chandos A."/>
            <person name="von Hippel F."/>
            <person name="Guiguen Y."/>
        </authorList>
    </citation>
    <scope>NUCLEOTIDE SEQUENCE</scope>
    <source>
        <strain evidence="1">YG-Jan2019</strain>
    </source>
</reference>
<sequence length="225" mass="25013">MRKVVYLAAACRRLERTAEERLNLKASLHFCGIAAATQRGKEAILFVHWEKEHTSRCVAVSELGHGYATEPDRPDGERFPVESAIDTGQSTVMLMNPKCYLHNDTSPWLYSTAVIQEGFQEDPSVSVRTSVPLLHLLLTGLLVSAGRHLINPQPPTGHFFPPCRSAPYCVPLSYWPGPHETPEERMILRTCSRPSPTPTQLLAVAELEPSNKIPEGKMGITMTKE</sequence>
<name>A0ACC2GJ90_DALPE</name>
<accession>A0ACC2GJ90</accession>
<comment type="caution">
    <text evidence="1">The sequence shown here is derived from an EMBL/GenBank/DDBJ whole genome shotgun (WGS) entry which is preliminary data.</text>
</comment>
<evidence type="ECO:0000313" key="2">
    <source>
        <dbReference type="Proteomes" id="UP001157502"/>
    </source>
</evidence>
<dbReference type="Proteomes" id="UP001157502">
    <property type="component" value="Chromosome 12"/>
</dbReference>
<organism evidence="1 2">
    <name type="scientific">Dallia pectoralis</name>
    <name type="common">Alaska blackfish</name>
    <dbReference type="NCBI Taxonomy" id="75939"/>
    <lineage>
        <taxon>Eukaryota</taxon>
        <taxon>Metazoa</taxon>
        <taxon>Chordata</taxon>
        <taxon>Craniata</taxon>
        <taxon>Vertebrata</taxon>
        <taxon>Euteleostomi</taxon>
        <taxon>Actinopterygii</taxon>
        <taxon>Neopterygii</taxon>
        <taxon>Teleostei</taxon>
        <taxon>Protacanthopterygii</taxon>
        <taxon>Esociformes</taxon>
        <taxon>Umbridae</taxon>
        <taxon>Dallia</taxon>
    </lineage>
</organism>
<evidence type="ECO:0000313" key="1">
    <source>
        <dbReference type="EMBL" id="KAJ8003677.1"/>
    </source>
</evidence>
<protein>
    <submittedName>
        <fullName evidence="1">Uncharacterized protein</fullName>
    </submittedName>
</protein>
<proteinExistence type="predicted"/>
<gene>
    <name evidence="1" type="ORF">DPEC_G00150810</name>
</gene>
<dbReference type="EMBL" id="CM055739">
    <property type="protein sequence ID" value="KAJ8003677.1"/>
    <property type="molecule type" value="Genomic_DNA"/>
</dbReference>